<feature type="signal peptide" evidence="1">
    <location>
        <begin position="1"/>
        <end position="19"/>
    </location>
</feature>
<keyword evidence="1" id="KW-0732">Signal</keyword>
<organism evidence="2 3">
    <name type="scientific">Candidatus Vagococcus giribetii</name>
    <dbReference type="NCBI Taxonomy" id="2230876"/>
    <lineage>
        <taxon>Bacteria</taxon>
        <taxon>Bacillati</taxon>
        <taxon>Bacillota</taxon>
        <taxon>Bacilli</taxon>
        <taxon>Lactobacillales</taxon>
        <taxon>Enterococcaceae</taxon>
        <taxon>Vagococcus</taxon>
    </lineage>
</organism>
<dbReference type="RefSeq" id="WP_206968182.1">
    <property type="nucleotide sequence ID" value="NZ_JAFLVX010000037.1"/>
</dbReference>
<evidence type="ECO:0000313" key="2">
    <source>
        <dbReference type="EMBL" id="MBO0477846.1"/>
    </source>
</evidence>
<dbReference type="Proteomes" id="UP000664857">
    <property type="component" value="Unassembled WGS sequence"/>
</dbReference>
<protein>
    <submittedName>
        <fullName evidence="2">Extracellular solute-binding protein</fullName>
    </submittedName>
</protein>
<evidence type="ECO:0000313" key="3">
    <source>
        <dbReference type="Proteomes" id="UP000664857"/>
    </source>
</evidence>
<dbReference type="Gene3D" id="3.40.190.10">
    <property type="entry name" value="Periplasmic binding protein-like II"/>
    <property type="match status" value="1"/>
</dbReference>
<reference evidence="2 3" key="1">
    <citation type="submission" date="2021-03" db="EMBL/GenBank/DDBJ databases">
        <title>Enterococcal diversity collection.</title>
        <authorList>
            <person name="Gilmore M.S."/>
            <person name="Schwartzman J."/>
            <person name="Van Tyne D."/>
            <person name="Martin M."/>
            <person name="Earl A.M."/>
            <person name="Manson A.L."/>
            <person name="Straub T."/>
            <person name="Salamzade R."/>
            <person name="Saavedra J."/>
            <person name="Lebreton F."/>
            <person name="Prichula J."/>
            <person name="Schaufler K."/>
            <person name="Gaca A."/>
            <person name="Sgardioli B."/>
            <person name="Wagenaar J."/>
            <person name="Strong T."/>
        </authorList>
    </citation>
    <scope>NUCLEOTIDE SEQUENCE [LARGE SCALE GENOMIC DNA]</scope>
    <source>
        <strain evidence="2 3">DIV0080</strain>
    </source>
</reference>
<dbReference type="InterPro" id="IPR050490">
    <property type="entry name" value="Bact_solute-bd_prot1"/>
</dbReference>
<dbReference type="SUPFAM" id="SSF53850">
    <property type="entry name" value="Periplasmic binding protein-like II"/>
    <property type="match status" value="1"/>
</dbReference>
<dbReference type="Pfam" id="PF13416">
    <property type="entry name" value="SBP_bac_8"/>
    <property type="match status" value="1"/>
</dbReference>
<proteinExistence type="predicted"/>
<keyword evidence="3" id="KW-1185">Reference proteome</keyword>
<gene>
    <name evidence="2" type="ORF">DOK76_12260</name>
</gene>
<dbReference type="PROSITE" id="PS51257">
    <property type="entry name" value="PROKAR_LIPOPROTEIN"/>
    <property type="match status" value="1"/>
</dbReference>
<accession>A0ABS3HYF4</accession>
<sequence length="431" mass="47377">MKKFFGMSMALIASLMLTACGGGSEKSDAKKTSSDENTVTVWAWDESFNIKALEEAKAFYDNKDVKLDIVNMSQEDIVQKLNTSLASGNTDGLPNIVLIDDYQIQGYLTSYPDSFAPLDDVVNGDDFFPFKMSVNQMEGKTYGVPFDNAVTGFYFRRDYLEEAGYKPEDLQSLNWEEFIEIARVVKEKTGHPMVSMNPNDLGLSATIMQSAGQWYMDEDAKKVNIKGNKALAYSLKIRAQMLKEGLAEPVADWDGGVNAVQSGNVASAITGCWYSSTIQGSKDQSGKWGIAPIPVIKDDPNSRPASTIGGSGWYVIKGLPGEKNAKDFLKQTFASNLELMDVLAKEIGLVSTLKEASKSPVYQEGVDFYGGQKVFEDFSKWSEDVITVNYGKDTYAIESVLTESLQQVVDGKDVEDVLASAQKQAEEVITQ</sequence>
<evidence type="ECO:0000256" key="1">
    <source>
        <dbReference type="SAM" id="SignalP"/>
    </source>
</evidence>
<dbReference type="PANTHER" id="PTHR43649">
    <property type="entry name" value="ARABINOSE-BINDING PROTEIN-RELATED"/>
    <property type="match status" value="1"/>
</dbReference>
<feature type="chain" id="PRO_5045717107" evidence="1">
    <location>
        <begin position="20"/>
        <end position="431"/>
    </location>
</feature>
<comment type="caution">
    <text evidence="2">The sequence shown here is derived from an EMBL/GenBank/DDBJ whole genome shotgun (WGS) entry which is preliminary data.</text>
</comment>
<dbReference type="PANTHER" id="PTHR43649:SF32">
    <property type="entry name" value="SUGAR BINDING SECRETED PROTEIN"/>
    <property type="match status" value="1"/>
</dbReference>
<dbReference type="EMBL" id="JAFLVX010000037">
    <property type="protein sequence ID" value="MBO0477846.1"/>
    <property type="molecule type" value="Genomic_DNA"/>
</dbReference>
<dbReference type="InterPro" id="IPR006059">
    <property type="entry name" value="SBP"/>
</dbReference>
<name>A0ABS3HYF4_9ENTE</name>